<dbReference type="PANTHER" id="PTHR30461:SF23">
    <property type="entry name" value="DNA RECOMBINASE-RELATED"/>
    <property type="match status" value="1"/>
</dbReference>
<gene>
    <name evidence="4" type="ORF">BTG_05515</name>
</gene>
<dbReference type="RefSeq" id="WP_000154583.1">
    <property type="nucleotide sequence ID" value="NC_018500.1"/>
</dbReference>
<evidence type="ECO:0000256" key="1">
    <source>
        <dbReference type="SAM" id="Coils"/>
    </source>
</evidence>
<dbReference type="GO" id="GO:0000150">
    <property type="term" value="F:DNA strand exchange activity"/>
    <property type="evidence" value="ECO:0007669"/>
    <property type="project" value="InterPro"/>
</dbReference>
<protein>
    <submittedName>
        <fullName evidence="4">Recombinase family protein</fullName>
    </submittedName>
</protein>
<dbReference type="Gene3D" id="3.90.1750.20">
    <property type="entry name" value="Putative Large Serine Recombinase, Chain B, Domain 2"/>
    <property type="match status" value="1"/>
</dbReference>
<dbReference type="InterPro" id="IPR050639">
    <property type="entry name" value="SSR_resolvase"/>
</dbReference>
<keyword evidence="1" id="KW-0175">Coiled coil</keyword>
<evidence type="ECO:0000313" key="4">
    <source>
        <dbReference type="EMBL" id="AFQ14596.1"/>
    </source>
</evidence>
<accession>A0A9W3J5D2</accession>
<dbReference type="SMART" id="SM00857">
    <property type="entry name" value="Resolvase"/>
    <property type="match status" value="1"/>
</dbReference>
<evidence type="ECO:0000259" key="3">
    <source>
        <dbReference type="PROSITE" id="PS51737"/>
    </source>
</evidence>
<dbReference type="Gene3D" id="3.40.50.1390">
    <property type="entry name" value="Resolvase, N-terminal catalytic domain"/>
    <property type="match status" value="1"/>
</dbReference>
<dbReference type="CDD" id="cd00338">
    <property type="entry name" value="Ser_Recombinase"/>
    <property type="match status" value="1"/>
</dbReference>
<dbReference type="Proteomes" id="UP000005259">
    <property type="component" value="Chromosome"/>
</dbReference>
<dbReference type="Pfam" id="PF00239">
    <property type="entry name" value="Resolvase"/>
    <property type="match status" value="1"/>
</dbReference>
<evidence type="ECO:0000259" key="2">
    <source>
        <dbReference type="PROSITE" id="PS51736"/>
    </source>
</evidence>
<dbReference type="InterPro" id="IPR036162">
    <property type="entry name" value="Resolvase-like_N_sf"/>
</dbReference>
<feature type="coiled-coil region" evidence="1">
    <location>
        <begin position="374"/>
        <end position="401"/>
    </location>
</feature>
<proteinExistence type="predicted"/>
<dbReference type="InterPro" id="IPR011109">
    <property type="entry name" value="DNA_bind_recombinase_dom"/>
</dbReference>
<dbReference type="SUPFAM" id="SSF53041">
    <property type="entry name" value="Resolvase-like"/>
    <property type="match status" value="1"/>
</dbReference>
<dbReference type="AlphaFoldDB" id="A0A9W3J5D2"/>
<reference evidence="4 5" key="1">
    <citation type="submission" date="2012-08" db="EMBL/GenBank/DDBJ databases">
        <authorList>
            <person name="Doggett N."/>
            <person name="Teshima H."/>
            <person name="Bruce D."/>
            <person name="Detter J.C."/>
            <person name="Johnson S.L."/>
            <person name="Han C."/>
        </authorList>
    </citation>
    <scope>NUCLEOTIDE SEQUENCE [LARGE SCALE GENOMIC DNA]</scope>
    <source>
        <strain evidence="4 5">HD-771</strain>
    </source>
</reference>
<feature type="domain" description="Recombinase" evidence="3">
    <location>
        <begin position="162"/>
        <end position="284"/>
    </location>
</feature>
<dbReference type="InterPro" id="IPR038109">
    <property type="entry name" value="DNA_bind_recomb_sf"/>
</dbReference>
<sequence>MTINNVAIYLRKSRAEDGLTDAESLENHRNVLTGIAERNSWKYEIFEEIGSSMSISERPQLKLLLDSVTNKYIYDAVLVMDVDRLSRDRYDSSLIMKILRDNDVKIVTADGKITDLRDENDALMTDFKDIFSNYEYKQITKRMIRGKEASARKGRWSSGRVPLGYVYNKDTGMLDIDEDKAPIIREIFHMYANGTGTHFISLEMNKRGYRGAMGKPFGGKSIRDIITNEIYLGNATLRKFIKEGNTYKLRPEEEHIRHEGIYPAIVEKELFVSVQRRYESQKMKPNRAKAGTHSLSGLVRCGYCDKVHAIQMRPTKGRVLKGCSKRDLITGVLCKNHGILYEKVMEEVFKDLSKYSATLDETVERLIEDKTMYLNSKDRELASLESQLKTIEAQLKRINYMFMNDLLSEEELGEMKPQKVKEKDHILKRITEVKELTVDDKLEEYEKVSKTLKNILDNREVLSDKDLNRLLSSVINRIVLYNYKDKDVEPRIVIEFK</sequence>
<dbReference type="GO" id="GO:0003677">
    <property type="term" value="F:DNA binding"/>
    <property type="evidence" value="ECO:0007669"/>
    <property type="project" value="InterPro"/>
</dbReference>
<dbReference type="PROSITE" id="PS51736">
    <property type="entry name" value="RECOMBINASES_3"/>
    <property type="match status" value="1"/>
</dbReference>
<feature type="domain" description="Resolvase/invertase-type recombinase catalytic" evidence="2">
    <location>
        <begin position="5"/>
        <end position="154"/>
    </location>
</feature>
<dbReference type="PROSITE" id="PS51737">
    <property type="entry name" value="RECOMBINASE_DNA_BIND"/>
    <property type="match status" value="1"/>
</dbReference>
<dbReference type="InterPro" id="IPR006119">
    <property type="entry name" value="Resolv_N"/>
</dbReference>
<dbReference type="EMBL" id="CP003752">
    <property type="protein sequence ID" value="AFQ14596.1"/>
    <property type="molecule type" value="Genomic_DNA"/>
</dbReference>
<name>A0A9W3J5D2_BACTU</name>
<dbReference type="PANTHER" id="PTHR30461">
    <property type="entry name" value="DNA-INVERTASE FROM LAMBDOID PROPHAGE"/>
    <property type="match status" value="1"/>
</dbReference>
<dbReference type="KEGG" id="bti:BTG_05515"/>
<organism evidence="4 5">
    <name type="scientific">Bacillus thuringiensis HD-771</name>
    <dbReference type="NCBI Taxonomy" id="1218175"/>
    <lineage>
        <taxon>Bacteria</taxon>
        <taxon>Bacillati</taxon>
        <taxon>Bacillota</taxon>
        <taxon>Bacilli</taxon>
        <taxon>Bacillales</taxon>
        <taxon>Bacillaceae</taxon>
        <taxon>Bacillus</taxon>
        <taxon>Bacillus cereus group</taxon>
    </lineage>
</organism>
<dbReference type="Pfam" id="PF07508">
    <property type="entry name" value="Recombinase"/>
    <property type="match status" value="1"/>
</dbReference>
<evidence type="ECO:0000313" key="5">
    <source>
        <dbReference type="Proteomes" id="UP000005259"/>
    </source>
</evidence>